<organism evidence="1 2">
    <name type="scientific">Paramixta manurensis</name>
    <dbReference type="NCBI Taxonomy" id="2740817"/>
    <lineage>
        <taxon>Bacteria</taxon>
        <taxon>Pseudomonadati</taxon>
        <taxon>Pseudomonadota</taxon>
        <taxon>Gammaproteobacteria</taxon>
        <taxon>Enterobacterales</taxon>
        <taxon>Erwiniaceae</taxon>
        <taxon>Paramixta</taxon>
    </lineage>
</organism>
<sequence length="117" mass="13456">MRKLVPCSILQNEADPLKLREIIRQNIPKLENALTGNLHWYSQNALLVPHSLKIITIESIEAERYKMLYSFEWNVFNACLDINATETAQETVEFKIIPGALVFELINDERPSTADEL</sequence>
<dbReference type="EMBL" id="CP054212">
    <property type="protein sequence ID" value="QKJ86203.1"/>
    <property type="molecule type" value="Genomic_DNA"/>
</dbReference>
<gene>
    <name evidence="1" type="ORF">PMPD1_1238</name>
</gene>
<proteinExistence type="predicted"/>
<dbReference type="Proteomes" id="UP000505325">
    <property type="component" value="Chromosome"/>
</dbReference>
<keyword evidence="2" id="KW-1185">Reference proteome</keyword>
<dbReference type="AlphaFoldDB" id="A0A6M8ULA3"/>
<dbReference type="RefSeq" id="WP_173633237.1">
    <property type="nucleotide sequence ID" value="NZ_CP054212.1"/>
</dbReference>
<protein>
    <submittedName>
        <fullName evidence="1">Uncharacterized protein</fullName>
    </submittedName>
</protein>
<dbReference type="KEGG" id="pmak:PMPD1_1238"/>
<evidence type="ECO:0000313" key="2">
    <source>
        <dbReference type="Proteomes" id="UP000505325"/>
    </source>
</evidence>
<name>A0A6M8ULA3_9GAMM</name>
<evidence type="ECO:0000313" key="1">
    <source>
        <dbReference type="EMBL" id="QKJ86203.1"/>
    </source>
</evidence>
<accession>A0A6M8ULA3</accession>
<reference evidence="1 2" key="1">
    <citation type="submission" date="2020-06" db="EMBL/GenBank/DDBJ databases">
        <title>Genome sequence of Paramixta manurensis strain PD-1.</title>
        <authorList>
            <person name="Lee C.W."/>
            <person name="Kim J."/>
        </authorList>
    </citation>
    <scope>NUCLEOTIDE SEQUENCE [LARGE SCALE GENOMIC DNA]</scope>
    <source>
        <strain evidence="1 2">PD-1</strain>
    </source>
</reference>